<dbReference type="EMBL" id="DQ295242">
    <property type="protein sequence ID" value="ABC25424.1"/>
    <property type="molecule type" value="Genomic_DNA"/>
</dbReference>
<name>Q2PY03_9BACT</name>
<protein>
    <submittedName>
        <fullName evidence="2">Uncharacterized protein</fullName>
    </submittedName>
</protein>
<organism evidence="2">
    <name type="scientific">uncultured marine bacterium Ant4D5</name>
    <dbReference type="NCBI Taxonomy" id="360428"/>
    <lineage>
        <taxon>Bacteria</taxon>
        <taxon>environmental samples</taxon>
    </lineage>
</organism>
<evidence type="ECO:0000313" key="2">
    <source>
        <dbReference type="EMBL" id="ABC25424.1"/>
    </source>
</evidence>
<reference evidence="2" key="1">
    <citation type="journal article" date="2006" name="Appl. Environ. Microbiol.">
        <title>Comparative genomics of DNA fragments from six Antarctic marine planktonic bacteria.</title>
        <authorList>
            <person name="Grzymski J.J."/>
            <person name="Carter B.J."/>
            <person name="DeLong E.F."/>
            <person name="Feldman R.A."/>
            <person name="Ghadiri A."/>
            <person name="Murray A.E."/>
        </authorList>
    </citation>
    <scope>NUCLEOTIDE SEQUENCE</scope>
</reference>
<accession>Q2PY03</accession>
<dbReference type="AlphaFoldDB" id="Q2PY03"/>
<evidence type="ECO:0000256" key="1">
    <source>
        <dbReference type="SAM" id="MobiDB-lite"/>
    </source>
</evidence>
<sequence length="141" mass="15399">MWCQNLIEAWAQPSDPDREPSPVGGDGSTGATGRVSEIGGGGGYDDFFIDAGDPVLVCNGQFRNSLIVDPTNGRRPAFTEERQHRAVADREFRRWLGAYDNPESRPLDERCIIESGSNAGPALNFRSASKYSISSLNFSFP</sequence>
<proteinExistence type="predicted"/>
<feature type="region of interest" description="Disordered" evidence="1">
    <location>
        <begin position="11"/>
        <end position="38"/>
    </location>
</feature>